<dbReference type="InterPro" id="IPR036249">
    <property type="entry name" value="Thioredoxin-like_sf"/>
</dbReference>
<name>D5VIY8_CAUST</name>
<feature type="domain" description="Thioredoxin" evidence="6">
    <location>
        <begin position="186"/>
        <end position="348"/>
    </location>
</feature>
<dbReference type="HOGENOM" id="CLU_796174_0_0_5"/>
<dbReference type="eggNOG" id="COG1999">
    <property type="taxonomic scope" value="Bacteria"/>
</dbReference>
<dbReference type="PROSITE" id="PS51352">
    <property type="entry name" value="THIOREDOXIN_2"/>
    <property type="match status" value="1"/>
</dbReference>
<evidence type="ECO:0000256" key="2">
    <source>
        <dbReference type="ARBA" id="ARBA00023008"/>
    </source>
</evidence>
<dbReference type="PANTHER" id="PTHR12151">
    <property type="entry name" value="ELECTRON TRANSPORT PROTIN SCO1/SENC FAMILY MEMBER"/>
    <property type="match status" value="1"/>
</dbReference>
<dbReference type="RefSeq" id="WP_013078735.1">
    <property type="nucleotide sequence ID" value="NC_014100.1"/>
</dbReference>
<keyword evidence="3" id="KW-0479">Metal-binding</keyword>
<dbReference type="Proteomes" id="UP000002629">
    <property type="component" value="Chromosome"/>
</dbReference>
<dbReference type="InterPro" id="IPR003782">
    <property type="entry name" value="SCO1/SenC"/>
</dbReference>
<dbReference type="AlphaFoldDB" id="D5VIY8"/>
<feature type="disulfide bond" description="Redox-active" evidence="4">
    <location>
        <begin position="224"/>
        <end position="228"/>
    </location>
</feature>
<gene>
    <name evidence="7" type="ordered locus">Cseg_1589</name>
</gene>
<dbReference type="EMBL" id="CP002008">
    <property type="protein sequence ID" value="ADG10076.1"/>
    <property type="molecule type" value="Genomic_DNA"/>
</dbReference>
<proteinExistence type="inferred from homology"/>
<dbReference type="Pfam" id="PF04314">
    <property type="entry name" value="PCuAC"/>
    <property type="match status" value="1"/>
</dbReference>
<evidence type="ECO:0000256" key="1">
    <source>
        <dbReference type="ARBA" id="ARBA00010996"/>
    </source>
</evidence>
<accession>D5VIY8</accession>
<dbReference type="PANTHER" id="PTHR12151:SF25">
    <property type="entry name" value="LINALOOL DEHYDRATASE_ISOMERASE DOMAIN-CONTAINING PROTEIN"/>
    <property type="match status" value="1"/>
</dbReference>
<dbReference type="InterPro" id="IPR036182">
    <property type="entry name" value="PCuAC_sf"/>
</dbReference>
<feature type="chain" id="PRO_5003078524" evidence="5">
    <location>
        <begin position="26"/>
        <end position="348"/>
    </location>
</feature>
<sequence length="348" mass="36490">MKTLTLIAACAAAPLSAGMASSAVAAPAPKVAASDAWCRPTVAGAMAAGCYVTLTAKGDDRLVAVESPAAGRGEIHTMSMDGGVMRMRQLTDGLALPAGKTVALKPGADHIMLIAPKTQLKEGAKVPMTLKFKTGGAGDRRGRRQDAAHARHGPLMRRALAITAAALLAAAPLAACDRQDAAGPARSLVKIGGPFNLVDMNGKPVTETSLLGKPTAIFFGFTYCPEVCPTTLTDLTVWLKMLGPDADKLNVVFVSVDPERDTPEQMRLYLSNFDPRIQGFTGTPDAVAKAAKAYRVYYQKVPQEGGGYTIDHSSSVYLFDANGQFVAPIAYQSPPDRAVHQLKALVAG</sequence>
<evidence type="ECO:0000256" key="3">
    <source>
        <dbReference type="PIRSR" id="PIRSR603782-1"/>
    </source>
</evidence>
<organism evidence="7 8">
    <name type="scientific">Caulobacter segnis (strain ATCC 21756 / DSM 7131 / JCM 7823 / NBRC 15250 / LMG 17158 / TK0059)</name>
    <name type="common">Mycoplana segnis</name>
    <dbReference type="NCBI Taxonomy" id="509190"/>
    <lineage>
        <taxon>Bacteria</taxon>
        <taxon>Pseudomonadati</taxon>
        <taxon>Pseudomonadota</taxon>
        <taxon>Alphaproteobacteria</taxon>
        <taxon>Caulobacterales</taxon>
        <taxon>Caulobacteraceae</taxon>
        <taxon>Caulobacter</taxon>
    </lineage>
</organism>
<protein>
    <submittedName>
        <fullName evidence="7">Electron transport protein SCO1/SenC</fullName>
    </submittedName>
</protein>
<dbReference type="FunFam" id="3.40.30.10:FF:000013">
    <property type="entry name" value="Blast:Protein SCO1 homolog, mitochondrial"/>
    <property type="match status" value="1"/>
</dbReference>
<comment type="similarity">
    <text evidence="1">Belongs to the SCO1/2 family.</text>
</comment>
<feature type="binding site" evidence="3">
    <location>
        <position position="224"/>
    </location>
    <ligand>
        <name>Cu cation</name>
        <dbReference type="ChEBI" id="CHEBI:23378"/>
    </ligand>
</feature>
<keyword evidence="2 3" id="KW-0186">Copper</keyword>
<dbReference type="Gene3D" id="3.40.30.10">
    <property type="entry name" value="Glutaredoxin"/>
    <property type="match status" value="1"/>
</dbReference>
<dbReference type="CDD" id="cd02968">
    <property type="entry name" value="SCO"/>
    <property type="match status" value="1"/>
</dbReference>
<dbReference type="InterPro" id="IPR007410">
    <property type="entry name" value="LpqE-like"/>
</dbReference>
<keyword evidence="4" id="KW-1015">Disulfide bond</keyword>
<dbReference type="Pfam" id="PF02630">
    <property type="entry name" value="SCO1-SenC"/>
    <property type="match status" value="1"/>
</dbReference>
<evidence type="ECO:0000313" key="8">
    <source>
        <dbReference type="Proteomes" id="UP000002629"/>
    </source>
</evidence>
<dbReference type="eggNOG" id="COG2847">
    <property type="taxonomic scope" value="Bacteria"/>
</dbReference>
<evidence type="ECO:0000256" key="5">
    <source>
        <dbReference type="SAM" id="SignalP"/>
    </source>
</evidence>
<keyword evidence="5" id="KW-0732">Signal</keyword>
<evidence type="ECO:0000259" key="6">
    <source>
        <dbReference type="PROSITE" id="PS51352"/>
    </source>
</evidence>
<dbReference type="KEGG" id="cse:Cseg_1589"/>
<dbReference type="Gene3D" id="2.60.40.1890">
    <property type="entry name" value="PCu(A)C copper chaperone"/>
    <property type="match status" value="1"/>
</dbReference>
<dbReference type="InterPro" id="IPR013766">
    <property type="entry name" value="Thioredoxin_domain"/>
</dbReference>
<evidence type="ECO:0000256" key="4">
    <source>
        <dbReference type="PIRSR" id="PIRSR603782-2"/>
    </source>
</evidence>
<dbReference type="SUPFAM" id="SSF110087">
    <property type="entry name" value="DR1885-like metal-binding protein"/>
    <property type="match status" value="1"/>
</dbReference>
<reference evidence="8" key="1">
    <citation type="journal article" date="2011" name="J. Bacteriol.">
        <title>Genome sequences of eight morphologically diverse alphaproteobacteria.</title>
        <authorList>
            <consortium name="US DOE Joint Genome Institute"/>
            <person name="Brown P.J."/>
            <person name="Kysela D.T."/>
            <person name="Buechlein A."/>
            <person name="Hemmerich C."/>
            <person name="Brun Y.V."/>
        </authorList>
    </citation>
    <scope>NUCLEOTIDE SEQUENCE [LARGE SCALE GENOMIC DNA]</scope>
    <source>
        <strain evidence="8">ATCC 21756 / DSM 7131 / JCM 7823 / NBRC 15250 / LMG 17158 / TK0059</strain>
    </source>
</reference>
<dbReference type="SUPFAM" id="SSF52833">
    <property type="entry name" value="Thioredoxin-like"/>
    <property type="match status" value="1"/>
</dbReference>
<feature type="binding site" evidence="3">
    <location>
        <position position="312"/>
    </location>
    <ligand>
        <name>Cu cation</name>
        <dbReference type="ChEBI" id="CHEBI:23378"/>
    </ligand>
</feature>
<feature type="signal peptide" evidence="5">
    <location>
        <begin position="1"/>
        <end position="25"/>
    </location>
</feature>
<dbReference type="STRING" id="509190.Cseg_1589"/>
<dbReference type="GO" id="GO:0046872">
    <property type="term" value="F:metal ion binding"/>
    <property type="evidence" value="ECO:0007669"/>
    <property type="project" value="UniProtKB-KW"/>
</dbReference>
<evidence type="ECO:0000313" key="7">
    <source>
        <dbReference type="EMBL" id="ADG10076.1"/>
    </source>
</evidence>
<feature type="binding site" evidence="3">
    <location>
        <position position="228"/>
    </location>
    <ligand>
        <name>Cu cation</name>
        <dbReference type="ChEBI" id="CHEBI:23378"/>
    </ligand>
</feature>